<protein>
    <submittedName>
        <fullName evidence="1">Uncharacterized protein</fullName>
    </submittedName>
</protein>
<dbReference type="EMBL" id="BQNJ01000002">
    <property type="protein sequence ID" value="GKH03572.1"/>
    <property type="molecule type" value="Genomic_DNA"/>
</dbReference>
<name>A0AA37JNZ8_9FIRM</name>
<sequence>MESDLVKVGQIKMCKADFVTKYCNTRSTCCDECQHDFNCCDGDCFQYALRGTCDGCPYMVIYSQIIK</sequence>
<organism evidence="1 2">
    <name type="scientific">Hungatella hathewayi</name>
    <dbReference type="NCBI Taxonomy" id="154046"/>
    <lineage>
        <taxon>Bacteria</taxon>
        <taxon>Bacillati</taxon>
        <taxon>Bacillota</taxon>
        <taxon>Clostridia</taxon>
        <taxon>Lachnospirales</taxon>
        <taxon>Lachnospiraceae</taxon>
        <taxon>Hungatella</taxon>
    </lineage>
</organism>
<dbReference type="Proteomes" id="UP001055091">
    <property type="component" value="Unassembled WGS sequence"/>
</dbReference>
<evidence type="ECO:0000313" key="1">
    <source>
        <dbReference type="EMBL" id="GKH03572.1"/>
    </source>
</evidence>
<accession>A0AA37JNZ8</accession>
<gene>
    <name evidence="1" type="ORF">CE91St55_55530</name>
</gene>
<comment type="caution">
    <text evidence="1">The sequence shown here is derived from an EMBL/GenBank/DDBJ whole genome shotgun (WGS) entry which is preliminary data.</text>
</comment>
<proteinExistence type="predicted"/>
<dbReference type="AlphaFoldDB" id="A0AA37JNZ8"/>
<reference evidence="1" key="1">
    <citation type="submission" date="2022-01" db="EMBL/GenBank/DDBJ databases">
        <title>Novel bile acid biosynthetic pathways are enriched in the microbiome of centenarians.</title>
        <authorList>
            <person name="Sato Y."/>
            <person name="Atarashi K."/>
            <person name="Plichta R.D."/>
            <person name="Arai Y."/>
            <person name="Sasajima S."/>
            <person name="Kearney M.S."/>
            <person name="Suda W."/>
            <person name="Takeshita K."/>
            <person name="Sasaki T."/>
            <person name="Okamoto S."/>
            <person name="Skelly N.A."/>
            <person name="Okamura Y."/>
            <person name="Vlamakis H."/>
            <person name="Li Y."/>
            <person name="Tanoue T."/>
            <person name="Takei H."/>
            <person name="Nittono H."/>
            <person name="Narushima S."/>
            <person name="Irie J."/>
            <person name="Itoh H."/>
            <person name="Moriya K."/>
            <person name="Sugiura Y."/>
            <person name="Suematsu M."/>
            <person name="Moritoki N."/>
            <person name="Shibata S."/>
            <person name="Littman R.D."/>
            <person name="Fischbach A.M."/>
            <person name="Uwamino Y."/>
            <person name="Inoue T."/>
            <person name="Honda A."/>
            <person name="Hattori M."/>
            <person name="Murai T."/>
            <person name="Xavier J.R."/>
            <person name="Hirose N."/>
            <person name="Honda K."/>
        </authorList>
    </citation>
    <scope>NUCLEOTIDE SEQUENCE</scope>
    <source>
        <strain evidence="1">CE91-St55</strain>
    </source>
</reference>
<evidence type="ECO:0000313" key="2">
    <source>
        <dbReference type="Proteomes" id="UP001055091"/>
    </source>
</evidence>